<feature type="repeat" description="WD" evidence="8">
    <location>
        <begin position="270"/>
        <end position="302"/>
    </location>
</feature>
<dbReference type="InterPro" id="IPR036322">
    <property type="entry name" value="WD40_repeat_dom_sf"/>
</dbReference>
<dbReference type="InterPro" id="IPR015943">
    <property type="entry name" value="WD40/YVTN_repeat-like_dom_sf"/>
</dbReference>
<dbReference type="STRING" id="1827387.A4S15_07910"/>
<name>A0A1W9HZ86_9HYPH</name>
<dbReference type="InterPro" id="IPR019775">
    <property type="entry name" value="WD40_repeat_CS"/>
</dbReference>
<feature type="repeat" description="WD" evidence="8">
    <location>
        <begin position="108"/>
        <end position="149"/>
    </location>
</feature>
<evidence type="ECO:0000313" key="12">
    <source>
        <dbReference type="Proteomes" id="UP000192872"/>
    </source>
</evidence>
<dbReference type="Pfam" id="PF00400">
    <property type="entry name" value="WD40"/>
    <property type="match status" value="5"/>
</dbReference>
<dbReference type="PRINTS" id="PR00604">
    <property type="entry name" value="CYTCHRMECIAB"/>
</dbReference>
<dbReference type="PANTHER" id="PTHR19879">
    <property type="entry name" value="TRANSCRIPTION INITIATION FACTOR TFIID"/>
    <property type="match status" value="1"/>
</dbReference>
<feature type="repeat" description="WD" evidence="8">
    <location>
        <begin position="25"/>
        <end position="66"/>
    </location>
</feature>
<dbReference type="PANTHER" id="PTHR19879:SF9">
    <property type="entry name" value="TRANSCRIPTION INITIATION FACTOR TFIID SUBUNIT 5"/>
    <property type="match status" value="1"/>
</dbReference>
<dbReference type="GO" id="GO:0009055">
    <property type="term" value="F:electron transfer activity"/>
    <property type="evidence" value="ECO:0007669"/>
    <property type="project" value="InterPro"/>
</dbReference>
<dbReference type="Gene3D" id="1.10.760.10">
    <property type="entry name" value="Cytochrome c-like domain"/>
    <property type="match status" value="1"/>
</dbReference>
<keyword evidence="4 9" id="KW-0479">Metal-binding</keyword>
<evidence type="ECO:0000256" key="8">
    <source>
        <dbReference type="PROSITE-ProRule" id="PRU00221"/>
    </source>
</evidence>
<dbReference type="AlphaFoldDB" id="A0A1W9HZ86"/>
<protein>
    <recommendedName>
        <fullName evidence="10">Cytochrome c domain-containing protein</fullName>
    </recommendedName>
</protein>
<dbReference type="InterPro" id="IPR009056">
    <property type="entry name" value="Cyt_c-like_dom"/>
</dbReference>
<evidence type="ECO:0000256" key="9">
    <source>
        <dbReference type="PROSITE-ProRule" id="PRU00433"/>
    </source>
</evidence>
<evidence type="ECO:0000256" key="3">
    <source>
        <dbReference type="ARBA" id="ARBA00022617"/>
    </source>
</evidence>
<dbReference type="GO" id="GO:0046872">
    <property type="term" value="F:metal ion binding"/>
    <property type="evidence" value="ECO:0007669"/>
    <property type="project" value="UniProtKB-KW"/>
</dbReference>
<evidence type="ECO:0000256" key="4">
    <source>
        <dbReference type="ARBA" id="ARBA00022723"/>
    </source>
</evidence>
<dbReference type="CDD" id="cd00200">
    <property type="entry name" value="WD40"/>
    <property type="match status" value="1"/>
</dbReference>
<dbReference type="InterPro" id="IPR002327">
    <property type="entry name" value="Cyt_c_1A/1B"/>
</dbReference>
<keyword evidence="2 8" id="KW-0853">WD repeat</keyword>
<dbReference type="Proteomes" id="UP000192872">
    <property type="component" value="Unassembled WGS sequence"/>
</dbReference>
<dbReference type="SUPFAM" id="SSF50978">
    <property type="entry name" value="WD40 repeat-like"/>
    <property type="match status" value="1"/>
</dbReference>
<comment type="caution">
    <text evidence="11">The sequence shown here is derived from an EMBL/GenBank/DDBJ whole genome shotgun (WGS) entry which is preliminary data.</text>
</comment>
<evidence type="ECO:0000259" key="10">
    <source>
        <dbReference type="PROSITE" id="PS51007"/>
    </source>
</evidence>
<evidence type="ECO:0000256" key="1">
    <source>
        <dbReference type="ARBA" id="ARBA00022448"/>
    </source>
</evidence>
<dbReference type="PROSITE" id="PS50294">
    <property type="entry name" value="WD_REPEATS_REGION"/>
    <property type="match status" value="3"/>
</dbReference>
<accession>A0A1W9HZ86</accession>
<sequence length="425" mass="44732">MAALFSCFSVNPALSQADFPGSGALSGHGGAVRSMAVLADGRRLISGGFDSAVIVWNLHTNVAQRVFRHHDSTVNALAALDAECFASGGEDGRIALWCGDDEQPYRVLSGHSAPISSLLYLRERQLLASASWDRSIRLWRLSDGTSAGVIAGHDGPVTGLAHLADGALVSTSYDGQLRVTPAQGSGRTVRLESPLNAVAVAGDGVIVTAGADGKVRLFAADLQALGERDLGNGPLNALAVSPDGTVIAVAGIRTQVTLIRRQTLEVTGDILGPGLPVWSLAFSPDGSELFSGGVDRAVRRWNPLTAKPAGREIASAAPPERIAENEEGARVFRACRACHGLIAGDNSRAGPSLHGIMGRKIASAPGYSYSQALKQRDIVWSKETIAKLFEVGPNAYLPGTKMPEQTIPDPQARQALVDWLDRITR</sequence>
<dbReference type="PROSITE" id="PS50082">
    <property type="entry name" value="WD_REPEATS_2"/>
    <property type="match status" value="3"/>
</dbReference>
<dbReference type="InterPro" id="IPR036909">
    <property type="entry name" value="Cyt_c-like_dom_sf"/>
</dbReference>
<keyword evidence="6" id="KW-0249">Electron transport</keyword>
<feature type="domain" description="Cytochrome c" evidence="10">
    <location>
        <begin position="323"/>
        <end position="424"/>
    </location>
</feature>
<dbReference type="PROSITE" id="PS00678">
    <property type="entry name" value="WD_REPEATS_1"/>
    <property type="match status" value="1"/>
</dbReference>
<dbReference type="SUPFAM" id="SSF46626">
    <property type="entry name" value="Cytochrome c"/>
    <property type="match status" value="1"/>
</dbReference>
<dbReference type="EMBL" id="LWDL01000012">
    <property type="protein sequence ID" value="OQW52786.1"/>
    <property type="molecule type" value="Genomic_DNA"/>
</dbReference>
<dbReference type="InterPro" id="IPR001680">
    <property type="entry name" value="WD40_rpt"/>
</dbReference>
<reference evidence="11 12" key="1">
    <citation type="journal article" date="2017" name="Water Res.">
        <title>Comammox in drinking water systems.</title>
        <authorList>
            <person name="Wang Y."/>
            <person name="Ma L."/>
            <person name="Mao Y."/>
            <person name="Jiang X."/>
            <person name="Xia Y."/>
            <person name="Yu K."/>
            <person name="Li B."/>
            <person name="Zhang T."/>
        </authorList>
    </citation>
    <scope>NUCLEOTIDE SEQUENCE [LARGE SCALE GENOMIC DNA]</scope>
    <source>
        <strain evidence="11">SG_bin8</strain>
    </source>
</reference>
<evidence type="ECO:0000313" key="11">
    <source>
        <dbReference type="EMBL" id="OQW52786.1"/>
    </source>
</evidence>
<keyword evidence="7 9" id="KW-0408">Iron</keyword>
<evidence type="ECO:0000256" key="5">
    <source>
        <dbReference type="ARBA" id="ARBA00022737"/>
    </source>
</evidence>
<dbReference type="PROSITE" id="PS51007">
    <property type="entry name" value="CYTC"/>
    <property type="match status" value="1"/>
</dbReference>
<dbReference type="Gene3D" id="2.130.10.10">
    <property type="entry name" value="YVTN repeat-like/Quinoprotein amine dehydrogenase"/>
    <property type="match status" value="2"/>
</dbReference>
<dbReference type="Pfam" id="PF00034">
    <property type="entry name" value="Cytochrom_C"/>
    <property type="match status" value="1"/>
</dbReference>
<dbReference type="GO" id="GO:0020037">
    <property type="term" value="F:heme binding"/>
    <property type="evidence" value="ECO:0007669"/>
    <property type="project" value="InterPro"/>
</dbReference>
<proteinExistence type="predicted"/>
<evidence type="ECO:0000256" key="2">
    <source>
        <dbReference type="ARBA" id="ARBA00022574"/>
    </source>
</evidence>
<keyword evidence="3 9" id="KW-0349">Heme</keyword>
<evidence type="ECO:0000256" key="6">
    <source>
        <dbReference type="ARBA" id="ARBA00022982"/>
    </source>
</evidence>
<dbReference type="SMART" id="SM00320">
    <property type="entry name" value="WD40"/>
    <property type="match status" value="7"/>
</dbReference>
<keyword evidence="1" id="KW-0813">Transport</keyword>
<gene>
    <name evidence="11" type="ORF">A4S15_07910</name>
</gene>
<keyword evidence="5" id="KW-0677">Repeat</keyword>
<evidence type="ECO:0000256" key="7">
    <source>
        <dbReference type="ARBA" id="ARBA00023004"/>
    </source>
</evidence>
<organism evidence="11 12">
    <name type="scientific">Candidatus Raskinella chloraquaticus</name>
    <dbReference type="NCBI Taxonomy" id="1951219"/>
    <lineage>
        <taxon>Bacteria</taxon>
        <taxon>Pseudomonadati</taxon>
        <taxon>Pseudomonadota</taxon>
        <taxon>Alphaproteobacteria</taxon>
        <taxon>Hyphomicrobiales</taxon>
        <taxon>Phreatobacteraceae</taxon>
        <taxon>Candidatus Raskinella</taxon>
    </lineage>
</organism>